<protein>
    <submittedName>
        <fullName evidence="3">MFSD2A protein</fullName>
    </submittedName>
</protein>
<dbReference type="Pfam" id="PF13347">
    <property type="entry name" value="MFS_2"/>
    <property type="match status" value="1"/>
</dbReference>
<feature type="transmembrane region" description="Helical" evidence="2">
    <location>
        <begin position="302"/>
        <end position="322"/>
    </location>
</feature>
<keyword evidence="2" id="KW-1133">Transmembrane helix</keyword>
<evidence type="ECO:0000313" key="4">
    <source>
        <dbReference type="Proteomes" id="UP000838412"/>
    </source>
</evidence>
<reference evidence="3" key="1">
    <citation type="submission" date="2022-01" db="EMBL/GenBank/DDBJ databases">
        <authorList>
            <person name="Braso-Vives M."/>
        </authorList>
    </citation>
    <scope>NUCLEOTIDE SEQUENCE</scope>
</reference>
<gene>
    <name evidence="3" type="primary">MFSD2A</name>
    <name evidence="3" type="ORF">BLAG_LOCUS14393</name>
</gene>
<name>A0A8J9ZKH3_BRALA</name>
<dbReference type="PANTHER" id="PTHR11328:SF24">
    <property type="entry name" value="MAJOR FACILITATOR SUPERFAMILY (MFS) PROFILE DOMAIN-CONTAINING PROTEIN"/>
    <property type="match status" value="1"/>
</dbReference>
<accession>A0A8J9ZKH3</accession>
<organism evidence="3 4">
    <name type="scientific">Branchiostoma lanceolatum</name>
    <name type="common">Common lancelet</name>
    <name type="synonym">Amphioxus lanceolatum</name>
    <dbReference type="NCBI Taxonomy" id="7740"/>
    <lineage>
        <taxon>Eukaryota</taxon>
        <taxon>Metazoa</taxon>
        <taxon>Chordata</taxon>
        <taxon>Cephalochordata</taxon>
        <taxon>Leptocardii</taxon>
        <taxon>Amphioxiformes</taxon>
        <taxon>Branchiostomatidae</taxon>
        <taxon>Branchiostoma</taxon>
    </lineage>
</organism>
<sequence>MADGRKKITFWNRLSYSFSTVPNYMSQFSVSLYLPLFLLEVVQLPPGRVPIVTATCRVLWALAFPLVGYLVNRTNTRWGKLKPWMFVAVFPTAVTYFFTWFSVGTSGETGKLVWFTFFTCAFYVFSAGYGIPQNSLVMFATDEPRERDILNAFAVGGSMLATFGGTLIPASTLTAFGAPVGYDPCTGNGTNGTDGTNGTHPGASLAVEKEAFMVSAAAIAGIYVLCGLVGVFGVPERKDVKPDNRMKSGLHAKSVIKHLFTFRPFICLLFITGFLNMGGEFLGGNLSLALQYTFGLEDQTAVLLPVATALNALSIFPCYWLLKRFGRKKFLIGCQIIFFLPLCVVLMIITPSMMGSALFPTVFVTFVWGGTSIQAGTLTGMVMVTDVIDAFMLKTGEAMETVFYSAILLVGAITSAIAQALSNLLLEAANYNANDCVQPSLVGQYLRYLLTIIPGGCYLVVIIVMLIYPITEETRKNTKNGLDFLKSIHEDVPILQDESIQYIT</sequence>
<dbReference type="EMBL" id="OV696687">
    <property type="protein sequence ID" value="CAH1255277.1"/>
    <property type="molecule type" value="Genomic_DNA"/>
</dbReference>
<feature type="transmembrane region" description="Helical" evidence="2">
    <location>
        <begin position="21"/>
        <end position="39"/>
    </location>
</feature>
<dbReference type="AlphaFoldDB" id="A0A8J9ZKH3"/>
<dbReference type="GO" id="GO:0008643">
    <property type="term" value="P:carbohydrate transport"/>
    <property type="evidence" value="ECO:0007669"/>
    <property type="project" value="InterPro"/>
</dbReference>
<comment type="similarity">
    <text evidence="1">Belongs to the major facilitator superfamily.</text>
</comment>
<feature type="transmembrane region" description="Helical" evidence="2">
    <location>
        <begin position="51"/>
        <end position="71"/>
    </location>
</feature>
<feature type="transmembrane region" description="Helical" evidence="2">
    <location>
        <begin position="113"/>
        <end position="131"/>
    </location>
</feature>
<keyword evidence="2" id="KW-0812">Transmembrane</keyword>
<proteinExistence type="inferred from homology"/>
<keyword evidence="2" id="KW-0472">Membrane</keyword>
<feature type="transmembrane region" description="Helical" evidence="2">
    <location>
        <begin position="152"/>
        <end position="170"/>
    </location>
</feature>
<dbReference type="GO" id="GO:0015293">
    <property type="term" value="F:symporter activity"/>
    <property type="evidence" value="ECO:0007669"/>
    <property type="project" value="InterPro"/>
</dbReference>
<dbReference type="SUPFAM" id="SSF103473">
    <property type="entry name" value="MFS general substrate transporter"/>
    <property type="match status" value="1"/>
</dbReference>
<dbReference type="Proteomes" id="UP000838412">
    <property type="component" value="Chromosome 2"/>
</dbReference>
<keyword evidence="4" id="KW-1185">Reference proteome</keyword>
<feature type="transmembrane region" description="Helical" evidence="2">
    <location>
        <begin position="255"/>
        <end position="275"/>
    </location>
</feature>
<evidence type="ECO:0000313" key="3">
    <source>
        <dbReference type="EMBL" id="CAH1255277.1"/>
    </source>
</evidence>
<dbReference type="GO" id="GO:0005886">
    <property type="term" value="C:plasma membrane"/>
    <property type="evidence" value="ECO:0007669"/>
    <property type="project" value="TreeGrafter"/>
</dbReference>
<evidence type="ECO:0000256" key="1">
    <source>
        <dbReference type="ARBA" id="ARBA00008335"/>
    </source>
</evidence>
<dbReference type="InterPro" id="IPR036259">
    <property type="entry name" value="MFS_trans_sf"/>
</dbReference>
<feature type="transmembrane region" description="Helical" evidence="2">
    <location>
        <begin position="361"/>
        <end position="382"/>
    </location>
</feature>
<feature type="transmembrane region" description="Helical" evidence="2">
    <location>
        <begin position="402"/>
        <end position="425"/>
    </location>
</feature>
<dbReference type="PANTHER" id="PTHR11328">
    <property type="entry name" value="MAJOR FACILITATOR SUPERFAMILY DOMAIN-CONTAINING PROTEIN"/>
    <property type="match status" value="1"/>
</dbReference>
<feature type="transmembrane region" description="Helical" evidence="2">
    <location>
        <begin position="211"/>
        <end position="234"/>
    </location>
</feature>
<feature type="transmembrane region" description="Helical" evidence="2">
    <location>
        <begin position="329"/>
        <end position="349"/>
    </location>
</feature>
<dbReference type="OrthoDB" id="10358145at2759"/>
<feature type="transmembrane region" description="Helical" evidence="2">
    <location>
        <begin position="445"/>
        <end position="468"/>
    </location>
</feature>
<evidence type="ECO:0000256" key="2">
    <source>
        <dbReference type="SAM" id="Phobius"/>
    </source>
</evidence>
<feature type="transmembrane region" description="Helical" evidence="2">
    <location>
        <begin position="83"/>
        <end position="101"/>
    </location>
</feature>
<dbReference type="Gene3D" id="1.20.1250.20">
    <property type="entry name" value="MFS general substrate transporter like domains"/>
    <property type="match status" value="2"/>
</dbReference>
<dbReference type="InterPro" id="IPR039672">
    <property type="entry name" value="MFS_2"/>
</dbReference>